<dbReference type="RefSeq" id="WP_012745131.1">
    <property type="nucleotide sequence ID" value="NC_012785.1"/>
</dbReference>
<protein>
    <submittedName>
        <fullName evidence="2">Cupin 2 conserved barrel domain protein</fullName>
    </submittedName>
</protein>
<evidence type="ECO:0000259" key="1">
    <source>
        <dbReference type="Pfam" id="PF07883"/>
    </source>
</evidence>
<dbReference type="eggNOG" id="COG0662">
    <property type="taxonomic scope" value="Bacteria"/>
</dbReference>
<organism evidence="2 3">
    <name type="scientific">Kosmotoga olearia (strain ATCC BAA-1733 / DSM 21960 / TBF 19.5.1)</name>
    <dbReference type="NCBI Taxonomy" id="521045"/>
    <lineage>
        <taxon>Bacteria</taxon>
        <taxon>Thermotogati</taxon>
        <taxon>Thermotogota</taxon>
        <taxon>Thermotogae</taxon>
        <taxon>Kosmotogales</taxon>
        <taxon>Kosmotogaceae</taxon>
        <taxon>Kosmotoga</taxon>
    </lineage>
</organism>
<dbReference type="EMBL" id="CP001634">
    <property type="protein sequence ID" value="ACR79349.1"/>
    <property type="molecule type" value="Genomic_DNA"/>
</dbReference>
<dbReference type="InterPro" id="IPR014710">
    <property type="entry name" value="RmlC-like_jellyroll"/>
</dbReference>
<dbReference type="PANTHER" id="PTHR37694">
    <property type="entry name" value="SLR8022 PROTEIN"/>
    <property type="match status" value="1"/>
</dbReference>
<feature type="domain" description="Cupin type-2" evidence="1">
    <location>
        <begin position="33"/>
        <end position="100"/>
    </location>
</feature>
<dbReference type="Gene3D" id="2.60.120.10">
    <property type="entry name" value="Jelly Rolls"/>
    <property type="match status" value="1"/>
</dbReference>
<reference evidence="2 3" key="1">
    <citation type="submission" date="2009-06" db="EMBL/GenBank/DDBJ databases">
        <title>Complete sequence of Thermotogales bacterium TBF 19.5.1.</title>
        <authorList>
            <consortium name="US DOE Joint Genome Institute"/>
            <person name="Lucas S."/>
            <person name="Copeland A."/>
            <person name="Lapidus A."/>
            <person name="Glavina del Rio T."/>
            <person name="Tice H."/>
            <person name="Bruce D."/>
            <person name="Goodwin L."/>
            <person name="Pitluck S."/>
            <person name="Chertkov O."/>
            <person name="Brettin T."/>
            <person name="Detter J.C."/>
            <person name="Han C."/>
            <person name="Schmutz J."/>
            <person name="Larimer F."/>
            <person name="Land M."/>
            <person name="Hauser L."/>
            <person name="Kyrpides N."/>
            <person name="Ovchinnikova G."/>
            <person name="Noll K."/>
        </authorList>
    </citation>
    <scope>NUCLEOTIDE SEQUENCE [LARGE SCALE GENOMIC DNA]</scope>
    <source>
        <strain evidence="3">ATCC BAA-1733 / DSM 21960 / TBF 19.5.1</strain>
    </source>
</reference>
<reference evidence="2 3" key="2">
    <citation type="journal article" date="2011" name="J. Bacteriol.">
        <title>Genome Sequence of Kosmotoga olearia Strain TBF 19.5.1, a Thermophilic Bacterium with a Wide Growth Temperature Range, Isolated from the Troll B Oil Platform in the North Sea.</title>
        <authorList>
            <person name="Swithers K.S."/>
            <person name="Dipippo J.L."/>
            <person name="Bruce D.C."/>
            <person name="Detter C."/>
            <person name="Tapia R."/>
            <person name="Han S."/>
            <person name="Goodwin L.A."/>
            <person name="Han J."/>
            <person name="Woyke T."/>
            <person name="Pitluck S."/>
            <person name="Pennacchio L."/>
            <person name="Nolan M."/>
            <person name="Mikhailova N."/>
            <person name="Land M.L."/>
            <person name="Nesbo C.L."/>
            <person name="Gogarten J.P."/>
            <person name="Noll K.M."/>
        </authorList>
    </citation>
    <scope>NUCLEOTIDE SEQUENCE [LARGE SCALE GENOMIC DNA]</scope>
    <source>
        <strain evidence="3">ATCC BAA-1733 / DSM 21960 / TBF 19.5.1</strain>
    </source>
</reference>
<dbReference type="InterPro" id="IPR013096">
    <property type="entry name" value="Cupin_2"/>
</dbReference>
<dbReference type="Pfam" id="PF07883">
    <property type="entry name" value="Cupin_2"/>
    <property type="match status" value="1"/>
</dbReference>
<name>C5CF72_KOSOT</name>
<sequence>MKKVQIMKLPSIFKKEGIEARKIYDKESALANVITIQPGFELPAHVTPVDVFMLVLEGKGVFTVGDESLELEKYELIEGPKNVPHGIKNTGDEPLMVLVLKAPRPQS</sequence>
<dbReference type="STRING" id="521045.Kole_0632"/>
<dbReference type="HOGENOM" id="CLU_165492_0_0_0"/>
<evidence type="ECO:0000313" key="3">
    <source>
        <dbReference type="Proteomes" id="UP000002382"/>
    </source>
</evidence>
<gene>
    <name evidence="2" type="ordered locus">Kole_0632</name>
</gene>
<dbReference type="InterPro" id="IPR011051">
    <property type="entry name" value="RmlC_Cupin_sf"/>
</dbReference>
<dbReference type="KEGG" id="kol:Kole_0632"/>
<evidence type="ECO:0000313" key="2">
    <source>
        <dbReference type="EMBL" id="ACR79349.1"/>
    </source>
</evidence>
<dbReference type="OrthoDB" id="9797047at2"/>
<dbReference type="PANTHER" id="PTHR37694:SF1">
    <property type="entry name" value="SLR8022 PROTEIN"/>
    <property type="match status" value="1"/>
</dbReference>
<accession>C5CF72</accession>
<keyword evidence="3" id="KW-1185">Reference proteome</keyword>
<dbReference type="Proteomes" id="UP000002382">
    <property type="component" value="Chromosome"/>
</dbReference>
<dbReference type="AlphaFoldDB" id="C5CF72"/>
<proteinExistence type="predicted"/>
<dbReference type="SUPFAM" id="SSF51182">
    <property type="entry name" value="RmlC-like cupins"/>
    <property type="match status" value="1"/>
</dbReference>